<dbReference type="RefSeq" id="WP_150894058.1">
    <property type="nucleotide sequence ID" value="NZ_VXDD01000001.1"/>
</dbReference>
<comment type="caution">
    <text evidence="2">The sequence shown here is derived from an EMBL/GenBank/DDBJ whole genome shotgun (WGS) entry which is preliminary data.</text>
</comment>
<keyword evidence="1" id="KW-0732">Signal</keyword>
<feature type="chain" id="PRO_5024406469" description="Porin" evidence="1">
    <location>
        <begin position="28"/>
        <end position="334"/>
    </location>
</feature>
<gene>
    <name evidence="2" type="ORF">F2Z80_04630</name>
</gene>
<evidence type="ECO:0008006" key="4">
    <source>
        <dbReference type="Google" id="ProtNLM"/>
    </source>
</evidence>
<proteinExistence type="predicted"/>
<dbReference type="AlphaFoldDB" id="A0A5N3S9E6"/>
<evidence type="ECO:0000313" key="2">
    <source>
        <dbReference type="EMBL" id="KAB0303289.1"/>
    </source>
</evidence>
<evidence type="ECO:0000313" key="3">
    <source>
        <dbReference type="Proteomes" id="UP000326687"/>
    </source>
</evidence>
<evidence type="ECO:0000256" key="1">
    <source>
        <dbReference type="SAM" id="SignalP"/>
    </source>
</evidence>
<dbReference type="Proteomes" id="UP000326687">
    <property type="component" value="Unassembled WGS sequence"/>
</dbReference>
<dbReference type="EMBL" id="VXDD01000001">
    <property type="protein sequence ID" value="KAB0303289.1"/>
    <property type="molecule type" value="Genomic_DNA"/>
</dbReference>
<sequence length="334" mass="38249">MTPFPTTKKRLVIACLSAMAMAMNANAADVELKIKHVDGDYGTPYSYQGYKSEIEIKPDDSRWYYNGEAREYNHDSGQQYSRFGVGIGYQFPIEGGFIKPEFKIRSERNDYGIKSDGTRGSVIEADSKILKTQYVYEIYNWFKLAGEFSFFHHIFDTKTGDGKASDYERYSIELKPALRFHPFKPFKTFKKTSLENATINFIYYSIDNQSMKGGVESETGGTYGLDDTIKNEQLRIETSYKYQDFAIGPYARLPLTWAEAGLHYNSNNIIDGNSERYKLTRLGIKASYKVTDSLVIISDFYSEDKEYKEGYQHKPQNGLTSNAKVLELGIAYNF</sequence>
<organism evidence="2 3">
    <name type="scientific">Vibrio fortis</name>
    <dbReference type="NCBI Taxonomy" id="212667"/>
    <lineage>
        <taxon>Bacteria</taxon>
        <taxon>Pseudomonadati</taxon>
        <taxon>Pseudomonadota</taxon>
        <taxon>Gammaproteobacteria</taxon>
        <taxon>Vibrionales</taxon>
        <taxon>Vibrionaceae</taxon>
        <taxon>Vibrio</taxon>
    </lineage>
</organism>
<reference evidence="2 3" key="1">
    <citation type="submission" date="2019-09" db="EMBL/GenBank/DDBJ databases">
        <title>Vibrio Fortis S7-72.</title>
        <authorList>
            <person name="Das S.K."/>
        </authorList>
    </citation>
    <scope>NUCLEOTIDE SEQUENCE [LARGE SCALE GENOMIC DNA]</scope>
    <source>
        <strain evidence="2 3">S7-72</strain>
    </source>
</reference>
<protein>
    <recommendedName>
        <fullName evidence="4">Porin</fullName>
    </recommendedName>
</protein>
<accession>A0A5N3S9E6</accession>
<name>A0A5N3S9E6_9VIBR</name>
<feature type="signal peptide" evidence="1">
    <location>
        <begin position="1"/>
        <end position="27"/>
    </location>
</feature>